<dbReference type="CDD" id="cd08646">
    <property type="entry name" value="FMT_core_Met-tRNA-FMT_N"/>
    <property type="match status" value="1"/>
</dbReference>
<dbReference type="GO" id="GO:0004479">
    <property type="term" value="F:methionyl-tRNA formyltransferase activity"/>
    <property type="evidence" value="ECO:0007669"/>
    <property type="project" value="UniProtKB-EC"/>
</dbReference>
<dbReference type="PROSITE" id="PS00373">
    <property type="entry name" value="GART"/>
    <property type="match status" value="1"/>
</dbReference>
<name>A0A382LLF7_9ZZZZ</name>
<protein>
    <recommendedName>
        <fullName evidence="1">methionyl-tRNA formyltransferase</fullName>
        <ecNumber evidence="1">2.1.2.9</ecNumber>
    </recommendedName>
</protein>
<feature type="non-terminal residue" evidence="3">
    <location>
        <position position="158"/>
    </location>
</feature>
<dbReference type="InterPro" id="IPR041711">
    <property type="entry name" value="Met-tRNA-FMT_N"/>
</dbReference>
<dbReference type="SUPFAM" id="SSF53328">
    <property type="entry name" value="Formyltransferase"/>
    <property type="match status" value="1"/>
</dbReference>
<dbReference type="AlphaFoldDB" id="A0A382LLF7"/>
<dbReference type="EC" id="2.1.2.9" evidence="1"/>
<gene>
    <name evidence="3" type="ORF">METZ01_LOCUS288575</name>
</gene>
<dbReference type="Pfam" id="PF00551">
    <property type="entry name" value="Formyl_trans_N"/>
    <property type="match status" value="1"/>
</dbReference>
<dbReference type="InterPro" id="IPR001555">
    <property type="entry name" value="GART_AS"/>
</dbReference>
<evidence type="ECO:0000256" key="1">
    <source>
        <dbReference type="ARBA" id="ARBA00012261"/>
    </source>
</evidence>
<evidence type="ECO:0000313" key="3">
    <source>
        <dbReference type="EMBL" id="SVC35721.1"/>
    </source>
</evidence>
<sequence>MPVSLRAVFAGTPRFAAVSLQALLNSPIDIMTVYTQPDRPAGRGRTLRQSPVKTMVAEEGLPIRQPQALADEVDHLTALSPDILIVVAYGLILPKEILKIPPLGCINVHASLLPRWRGAAPIQRAIEAGDRETGITVMQMNEGLDTGAILSQVSTPVF</sequence>
<proteinExistence type="predicted"/>
<dbReference type="Gene3D" id="3.40.50.12230">
    <property type="match status" value="1"/>
</dbReference>
<dbReference type="PANTHER" id="PTHR11138:SF5">
    <property type="entry name" value="METHIONYL-TRNA FORMYLTRANSFERASE, MITOCHONDRIAL"/>
    <property type="match status" value="1"/>
</dbReference>
<evidence type="ECO:0000259" key="2">
    <source>
        <dbReference type="Pfam" id="PF00551"/>
    </source>
</evidence>
<feature type="domain" description="Formyl transferase N-terminal" evidence="2">
    <location>
        <begin position="8"/>
        <end position="158"/>
    </location>
</feature>
<accession>A0A382LLF7</accession>
<dbReference type="EMBL" id="UINC01086868">
    <property type="protein sequence ID" value="SVC35721.1"/>
    <property type="molecule type" value="Genomic_DNA"/>
</dbReference>
<dbReference type="GO" id="GO:0005829">
    <property type="term" value="C:cytosol"/>
    <property type="evidence" value="ECO:0007669"/>
    <property type="project" value="TreeGrafter"/>
</dbReference>
<dbReference type="PANTHER" id="PTHR11138">
    <property type="entry name" value="METHIONYL-TRNA FORMYLTRANSFERASE"/>
    <property type="match status" value="1"/>
</dbReference>
<organism evidence="3">
    <name type="scientific">marine metagenome</name>
    <dbReference type="NCBI Taxonomy" id="408172"/>
    <lineage>
        <taxon>unclassified sequences</taxon>
        <taxon>metagenomes</taxon>
        <taxon>ecological metagenomes</taxon>
    </lineage>
</organism>
<reference evidence="3" key="1">
    <citation type="submission" date="2018-05" db="EMBL/GenBank/DDBJ databases">
        <authorList>
            <person name="Lanie J.A."/>
            <person name="Ng W.-L."/>
            <person name="Kazmierczak K.M."/>
            <person name="Andrzejewski T.M."/>
            <person name="Davidsen T.M."/>
            <person name="Wayne K.J."/>
            <person name="Tettelin H."/>
            <person name="Glass J.I."/>
            <person name="Rusch D."/>
            <person name="Podicherti R."/>
            <person name="Tsui H.-C.T."/>
            <person name="Winkler M.E."/>
        </authorList>
    </citation>
    <scope>NUCLEOTIDE SEQUENCE</scope>
</reference>
<dbReference type="InterPro" id="IPR002376">
    <property type="entry name" value="Formyl_transf_N"/>
</dbReference>
<dbReference type="InterPro" id="IPR036477">
    <property type="entry name" value="Formyl_transf_N_sf"/>
</dbReference>